<feature type="transmembrane region" description="Helical" evidence="6">
    <location>
        <begin position="58"/>
        <end position="80"/>
    </location>
</feature>
<feature type="transmembrane region" description="Helical" evidence="6">
    <location>
        <begin position="305"/>
        <end position="323"/>
    </location>
</feature>
<comment type="similarity">
    <text evidence="2">Belongs to the purine-cytosine permease (2.A.39) family.</text>
</comment>
<evidence type="ECO:0000256" key="4">
    <source>
        <dbReference type="ARBA" id="ARBA00022989"/>
    </source>
</evidence>
<keyword evidence="4 6" id="KW-1133">Transmembrane helix</keyword>
<feature type="transmembrane region" description="Helical" evidence="6">
    <location>
        <begin position="134"/>
        <end position="150"/>
    </location>
</feature>
<gene>
    <name evidence="7" type="primary">cytX</name>
    <name evidence="7" type="ORF">GCM10009682_17270</name>
</gene>
<feature type="transmembrane region" description="Helical" evidence="6">
    <location>
        <begin position="225"/>
        <end position="252"/>
    </location>
</feature>
<evidence type="ECO:0000256" key="5">
    <source>
        <dbReference type="ARBA" id="ARBA00023136"/>
    </source>
</evidence>
<accession>A0ABN2LPQ0</accession>
<proteinExistence type="inferred from homology"/>
<dbReference type="Pfam" id="PF02133">
    <property type="entry name" value="Transp_cyt_pur"/>
    <property type="match status" value="1"/>
</dbReference>
<feature type="transmembrane region" description="Helical" evidence="6">
    <location>
        <begin position="191"/>
        <end position="213"/>
    </location>
</feature>
<evidence type="ECO:0000256" key="3">
    <source>
        <dbReference type="ARBA" id="ARBA00022692"/>
    </source>
</evidence>
<keyword evidence="8" id="KW-1185">Reference proteome</keyword>
<feature type="transmembrane region" description="Helical" evidence="6">
    <location>
        <begin position="101"/>
        <end position="122"/>
    </location>
</feature>
<dbReference type="InterPro" id="IPR001248">
    <property type="entry name" value="Pur-cyt_permease"/>
</dbReference>
<evidence type="ECO:0000313" key="7">
    <source>
        <dbReference type="EMBL" id="GAA1796077.1"/>
    </source>
</evidence>
<feature type="transmembrane region" description="Helical" evidence="6">
    <location>
        <begin position="258"/>
        <end position="278"/>
    </location>
</feature>
<feature type="transmembrane region" description="Helical" evidence="6">
    <location>
        <begin position="31"/>
        <end position="52"/>
    </location>
</feature>
<name>A0ABN2LPQ0_9ACTN</name>
<feature type="transmembrane region" description="Helical" evidence="6">
    <location>
        <begin position="162"/>
        <end position="179"/>
    </location>
</feature>
<feature type="transmembrane region" description="Helical" evidence="6">
    <location>
        <begin position="417"/>
        <end position="436"/>
    </location>
</feature>
<evidence type="ECO:0000256" key="1">
    <source>
        <dbReference type="ARBA" id="ARBA00004141"/>
    </source>
</evidence>
<evidence type="ECO:0000256" key="2">
    <source>
        <dbReference type="ARBA" id="ARBA00008974"/>
    </source>
</evidence>
<keyword evidence="3 6" id="KW-0812">Transmembrane</keyword>
<evidence type="ECO:0000256" key="6">
    <source>
        <dbReference type="SAM" id="Phobius"/>
    </source>
</evidence>
<dbReference type="Proteomes" id="UP001500218">
    <property type="component" value="Unassembled WGS sequence"/>
</dbReference>
<protein>
    <submittedName>
        <fullName evidence="7">Hydroxymethylpyrimidine transporter CytX</fullName>
    </submittedName>
</protein>
<dbReference type="Gene3D" id="1.10.4160.10">
    <property type="entry name" value="Hydantoin permease"/>
    <property type="match status" value="1"/>
</dbReference>
<dbReference type="PANTHER" id="PTHR30569:SF0">
    <property type="entry name" value="CYTOSINE PERMEASE"/>
    <property type="match status" value="1"/>
</dbReference>
<feature type="transmembrane region" description="Helical" evidence="6">
    <location>
        <begin position="372"/>
        <end position="397"/>
    </location>
</feature>
<feature type="transmembrane region" description="Helical" evidence="6">
    <location>
        <begin position="329"/>
        <end position="351"/>
    </location>
</feature>
<evidence type="ECO:0000313" key="8">
    <source>
        <dbReference type="Proteomes" id="UP001500218"/>
    </source>
</evidence>
<dbReference type="PANTHER" id="PTHR30569">
    <property type="entry name" value="CYTOSINE TRANSPORTER CODB"/>
    <property type="match status" value="1"/>
</dbReference>
<sequence>MATPATLDIDVPRTLSEPAPKLLGLRDTLGLWGNLGISLLLPVAAAYVILPGRPFGQTFWAIVVGAVIGAVLLGLGAAAGAREGAPAMVLLRGLLGRHASYLPTILNIVQCIGWATFEIVIIAEAASRVLDAPRWPFILGAGVLATLMALRPLGAVRVLARYAVWAALASVVYLFWEVLSNPLPAFTEAGASSFWTAADIVIALPVSWFPLAADYTRHVRGGRPAFVGTAVGYGAATIAFFTLGALALAAYGASGFDVIGALLALQWGFVALLVLIFVEVDEAFANVYSTAVSAQNLSARLDRRLLALAVGAVATVLAFTFDIAAYEPFLFLIGAVFVPLVGVFVVAYFLVPRGTWDTSDTAPARPLLLLPWAAGFVAYQLTLPTYFAGTGAGWTAWWSARQADLGIDPANGWSASLVSLAVAALVTALVCLPTIVRARRGEVAVPAPRAADAAREADPAGEARS</sequence>
<comment type="caution">
    <text evidence="7">The sequence shown here is derived from an EMBL/GenBank/DDBJ whole genome shotgun (WGS) entry which is preliminary data.</text>
</comment>
<dbReference type="InterPro" id="IPR030191">
    <property type="entry name" value="CodB"/>
</dbReference>
<dbReference type="EMBL" id="BAAALT010000041">
    <property type="protein sequence ID" value="GAA1796077.1"/>
    <property type="molecule type" value="Genomic_DNA"/>
</dbReference>
<reference evidence="7 8" key="1">
    <citation type="journal article" date="2019" name="Int. J. Syst. Evol. Microbiol.">
        <title>The Global Catalogue of Microorganisms (GCM) 10K type strain sequencing project: providing services to taxonomists for standard genome sequencing and annotation.</title>
        <authorList>
            <consortium name="The Broad Institute Genomics Platform"/>
            <consortium name="The Broad Institute Genome Sequencing Center for Infectious Disease"/>
            <person name="Wu L."/>
            <person name="Ma J."/>
        </authorList>
    </citation>
    <scope>NUCLEOTIDE SEQUENCE [LARGE SCALE GENOMIC DNA]</scope>
    <source>
        <strain evidence="7 8">JCM 13250</strain>
    </source>
</reference>
<dbReference type="RefSeq" id="WP_344128169.1">
    <property type="nucleotide sequence ID" value="NZ_BAAALT010000041.1"/>
</dbReference>
<organism evidence="7 8">
    <name type="scientific">Luedemannella flava</name>
    <dbReference type="NCBI Taxonomy" id="349316"/>
    <lineage>
        <taxon>Bacteria</taxon>
        <taxon>Bacillati</taxon>
        <taxon>Actinomycetota</taxon>
        <taxon>Actinomycetes</taxon>
        <taxon>Micromonosporales</taxon>
        <taxon>Micromonosporaceae</taxon>
        <taxon>Luedemannella</taxon>
    </lineage>
</organism>
<comment type="subcellular location">
    <subcellularLocation>
        <location evidence="1">Membrane</location>
        <topology evidence="1">Multi-pass membrane protein</topology>
    </subcellularLocation>
</comment>
<keyword evidence="5 6" id="KW-0472">Membrane</keyword>